<dbReference type="RefSeq" id="WP_194557263.1">
    <property type="nucleotide sequence ID" value="NZ_JADKMY010000003.1"/>
</dbReference>
<evidence type="ECO:0000256" key="6">
    <source>
        <dbReference type="ARBA" id="ARBA00023136"/>
    </source>
</evidence>
<dbReference type="Proteomes" id="UP000635902">
    <property type="component" value="Unassembled WGS sequence"/>
</dbReference>
<protein>
    <submittedName>
        <fullName evidence="8">Phosphatase PAP2 family protein</fullName>
    </submittedName>
</protein>
<dbReference type="PANTHER" id="PTHR14969:SF62">
    <property type="entry name" value="DECAPRENYLPHOSPHORYL-5-PHOSPHORIBOSE PHOSPHATASE RV3807C-RELATED"/>
    <property type="match status" value="1"/>
</dbReference>
<evidence type="ECO:0000256" key="5">
    <source>
        <dbReference type="ARBA" id="ARBA00022989"/>
    </source>
</evidence>
<keyword evidence="5" id="KW-1133">Transmembrane helix</keyword>
<dbReference type="InterPro" id="IPR036938">
    <property type="entry name" value="PAP2/HPO_sf"/>
</dbReference>
<keyword evidence="4" id="KW-0378">Hydrolase</keyword>
<accession>A0ABR9ZLM1</accession>
<keyword evidence="6" id="KW-0472">Membrane</keyword>
<dbReference type="EMBL" id="JADKMY010000003">
    <property type="protein sequence ID" value="MBF4554328.1"/>
    <property type="molecule type" value="Genomic_DNA"/>
</dbReference>
<evidence type="ECO:0000313" key="9">
    <source>
        <dbReference type="Proteomes" id="UP000635902"/>
    </source>
</evidence>
<evidence type="ECO:0000256" key="4">
    <source>
        <dbReference type="ARBA" id="ARBA00022801"/>
    </source>
</evidence>
<gene>
    <name evidence="8" type="ORF">IRY30_09625</name>
</gene>
<evidence type="ECO:0000313" key="8">
    <source>
        <dbReference type="EMBL" id="MBF4554328.1"/>
    </source>
</evidence>
<sequence length="179" mass="18890">MGETRALLGIQRAIGTTPGVLPAARGLSHFGEHALGWFAISGAGFLTEKQASKKPEWLAMGVSAFTAHAISVILKRVVRRPRPHARGVQIGVATPSKLSFPSSHATSSTAALVSLAYLKKTPLPLAGVPVMAASRLVLGVHYPTDVAVGSLIGWATAEAVRRGGVEKKKKNERANEEQR</sequence>
<keyword evidence="9" id="KW-1185">Reference proteome</keyword>
<comment type="subcellular location">
    <subcellularLocation>
        <location evidence="1">Cell membrane</location>
        <topology evidence="1">Multi-pass membrane protein</topology>
    </subcellularLocation>
</comment>
<dbReference type="Pfam" id="PF01569">
    <property type="entry name" value="PAP2"/>
    <property type="match status" value="1"/>
</dbReference>
<evidence type="ECO:0000259" key="7">
    <source>
        <dbReference type="SMART" id="SM00014"/>
    </source>
</evidence>
<dbReference type="PANTHER" id="PTHR14969">
    <property type="entry name" value="SPHINGOSINE-1-PHOSPHATE PHOSPHOHYDROLASE"/>
    <property type="match status" value="1"/>
</dbReference>
<evidence type="ECO:0000256" key="1">
    <source>
        <dbReference type="ARBA" id="ARBA00004651"/>
    </source>
</evidence>
<dbReference type="CDD" id="cd01610">
    <property type="entry name" value="PAP2_like"/>
    <property type="match status" value="1"/>
</dbReference>
<organism evidence="8 9">
    <name type="scientific">Corynebacterium suicordis DSM 45110</name>
    <dbReference type="NCBI Taxonomy" id="1121369"/>
    <lineage>
        <taxon>Bacteria</taxon>
        <taxon>Bacillati</taxon>
        <taxon>Actinomycetota</taxon>
        <taxon>Actinomycetes</taxon>
        <taxon>Mycobacteriales</taxon>
        <taxon>Corynebacteriaceae</taxon>
        <taxon>Corynebacterium</taxon>
    </lineage>
</organism>
<name>A0ABR9ZLM1_9CORY</name>
<evidence type="ECO:0000256" key="2">
    <source>
        <dbReference type="ARBA" id="ARBA00022475"/>
    </source>
</evidence>
<reference evidence="8 9" key="1">
    <citation type="submission" date="2020-10" db="EMBL/GenBank/DDBJ databases">
        <title>Novel species in genus Corynebacterium.</title>
        <authorList>
            <person name="Zhang G."/>
        </authorList>
    </citation>
    <scope>NUCLEOTIDE SEQUENCE [LARGE SCALE GENOMIC DNA]</scope>
    <source>
        <strain evidence="8 9">DSM 45110</strain>
    </source>
</reference>
<dbReference type="Gene3D" id="1.20.144.10">
    <property type="entry name" value="Phosphatidic acid phosphatase type 2/haloperoxidase"/>
    <property type="match status" value="1"/>
</dbReference>
<dbReference type="SUPFAM" id="SSF48317">
    <property type="entry name" value="Acid phosphatase/Vanadium-dependent haloperoxidase"/>
    <property type="match status" value="1"/>
</dbReference>
<keyword evidence="2" id="KW-1003">Cell membrane</keyword>
<comment type="caution">
    <text evidence="8">The sequence shown here is derived from an EMBL/GenBank/DDBJ whole genome shotgun (WGS) entry which is preliminary data.</text>
</comment>
<dbReference type="InterPro" id="IPR000326">
    <property type="entry name" value="PAP2/HPO"/>
</dbReference>
<feature type="domain" description="Phosphatidic acid phosphatase type 2/haloperoxidase" evidence="7">
    <location>
        <begin position="58"/>
        <end position="161"/>
    </location>
</feature>
<proteinExistence type="predicted"/>
<evidence type="ECO:0000256" key="3">
    <source>
        <dbReference type="ARBA" id="ARBA00022692"/>
    </source>
</evidence>
<dbReference type="SMART" id="SM00014">
    <property type="entry name" value="acidPPc"/>
    <property type="match status" value="1"/>
</dbReference>
<keyword evidence="3" id="KW-0812">Transmembrane</keyword>